<proteinExistence type="predicted"/>
<accession>A0ABU6VS42</accession>
<sequence length="52" mass="5983">MDHIVGFQGAYFIGVDVRISKGKEVKTYRFSFKAQVKSGFEAKKQIQQLLYP</sequence>
<reference evidence="1 2" key="1">
    <citation type="journal article" date="2023" name="Plants (Basel)">
        <title>Bridging the Gap: Combining Genomics and Transcriptomics Approaches to Understand Stylosanthes scabra, an Orphan Legume from the Brazilian Caatinga.</title>
        <authorList>
            <person name="Ferreira-Neto J.R.C."/>
            <person name="da Silva M.D."/>
            <person name="Binneck E."/>
            <person name="de Melo N.F."/>
            <person name="da Silva R.H."/>
            <person name="de Melo A.L.T.M."/>
            <person name="Pandolfi V."/>
            <person name="Bustamante F.O."/>
            <person name="Brasileiro-Vidal A.C."/>
            <person name="Benko-Iseppon A.M."/>
        </authorList>
    </citation>
    <scope>NUCLEOTIDE SEQUENCE [LARGE SCALE GENOMIC DNA]</scope>
    <source>
        <tissue evidence="1">Leaves</tissue>
    </source>
</reference>
<evidence type="ECO:0000313" key="2">
    <source>
        <dbReference type="Proteomes" id="UP001341840"/>
    </source>
</evidence>
<name>A0ABU6VS42_9FABA</name>
<gene>
    <name evidence="1" type="ORF">PIB30_088291</name>
</gene>
<organism evidence="1 2">
    <name type="scientific">Stylosanthes scabra</name>
    <dbReference type="NCBI Taxonomy" id="79078"/>
    <lineage>
        <taxon>Eukaryota</taxon>
        <taxon>Viridiplantae</taxon>
        <taxon>Streptophyta</taxon>
        <taxon>Embryophyta</taxon>
        <taxon>Tracheophyta</taxon>
        <taxon>Spermatophyta</taxon>
        <taxon>Magnoliopsida</taxon>
        <taxon>eudicotyledons</taxon>
        <taxon>Gunneridae</taxon>
        <taxon>Pentapetalae</taxon>
        <taxon>rosids</taxon>
        <taxon>fabids</taxon>
        <taxon>Fabales</taxon>
        <taxon>Fabaceae</taxon>
        <taxon>Papilionoideae</taxon>
        <taxon>50 kb inversion clade</taxon>
        <taxon>dalbergioids sensu lato</taxon>
        <taxon>Dalbergieae</taxon>
        <taxon>Pterocarpus clade</taxon>
        <taxon>Stylosanthes</taxon>
    </lineage>
</organism>
<protein>
    <submittedName>
        <fullName evidence="1">Uncharacterized protein</fullName>
    </submittedName>
</protein>
<dbReference type="Proteomes" id="UP001341840">
    <property type="component" value="Unassembled WGS sequence"/>
</dbReference>
<dbReference type="EMBL" id="JASCZI010152629">
    <property type="protein sequence ID" value="MED6176446.1"/>
    <property type="molecule type" value="Genomic_DNA"/>
</dbReference>
<evidence type="ECO:0000313" key="1">
    <source>
        <dbReference type="EMBL" id="MED6176446.1"/>
    </source>
</evidence>
<dbReference type="InterPro" id="IPR037119">
    <property type="entry name" value="Haem_oxidase_HugZ-like_sf"/>
</dbReference>
<keyword evidence="2" id="KW-1185">Reference proteome</keyword>
<dbReference type="Gene3D" id="3.20.180.10">
    <property type="entry name" value="PNP-oxidase-like"/>
    <property type="match status" value="1"/>
</dbReference>
<comment type="caution">
    <text evidence="1">The sequence shown here is derived from an EMBL/GenBank/DDBJ whole genome shotgun (WGS) entry which is preliminary data.</text>
</comment>